<accession>A0A2J6PLM6</accession>
<dbReference type="EMBL" id="KZ613517">
    <property type="protein sequence ID" value="PMD14958.1"/>
    <property type="molecule type" value="Genomic_DNA"/>
</dbReference>
<gene>
    <name evidence="1" type="ORF">NA56DRAFT_358770</name>
</gene>
<protein>
    <submittedName>
        <fullName evidence="1">Uncharacterized protein</fullName>
    </submittedName>
</protein>
<organism evidence="1 2">
    <name type="scientific">Hyaloscypha hepaticicola</name>
    <dbReference type="NCBI Taxonomy" id="2082293"/>
    <lineage>
        <taxon>Eukaryota</taxon>
        <taxon>Fungi</taxon>
        <taxon>Dikarya</taxon>
        <taxon>Ascomycota</taxon>
        <taxon>Pezizomycotina</taxon>
        <taxon>Leotiomycetes</taxon>
        <taxon>Helotiales</taxon>
        <taxon>Hyaloscyphaceae</taxon>
        <taxon>Hyaloscypha</taxon>
    </lineage>
</organism>
<evidence type="ECO:0000313" key="1">
    <source>
        <dbReference type="EMBL" id="PMD14958.1"/>
    </source>
</evidence>
<name>A0A2J6PLM6_9HELO</name>
<evidence type="ECO:0000313" key="2">
    <source>
        <dbReference type="Proteomes" id="UP000235672"/>
    </source>
</evidence>
<proteinExistence type="predicted"/>
<sequence length="103" mass="11602">MLLLNHHSQQLLHHPPSRPIVAYWCSIILKHGPWYCAIFSCERAHIKKGQTTIQATLARGLSYIRQPRPGPVPKDSGRIIDIVLGKRLLGGDNEKLVQELFAS</sequence>
<reference evidence="1 2" key="1">
    <citation type="submission" date="2016-05" db="EMBL/GenBank/DDBJ databases">
        <title>A degradative enzymes factory behind the ericoid mycorrhizal symbiosis.</title>
        <authorList>
            <consortium name="DOE Joint Genome Institute"/>
            <person name="Martino E."/>
            <person name="Morin E."/>
            <person name="Grelet G."/>
            <person name="Kuo A."/>
            <person name="Kohler A."/>
            <person name="Daghino S."/>
            <person name="Barry K."/>
            <person name="Choi C."/>
            <person name="Cichocki N."/>
            <person name="Clum A."/>
            <person name="Copeland A."/>
            <person name="Hainaut M."/>
            <person name="Haridas S."/>
            <person name="Labutti K."/>
            <person name="Lindquist E."/>
            <person name="Lipzen A."/>
            <person name="Khouja H.-R."/>
            <person name="Murat C."/>
            <person name="Ohm R."/>
            <person name="Olson A."/>
            <person name="Spatafora J."/>
            <person name="Veneault-Fourrey C."/>
            <person name="Henrissat B."/>
            <person name="Grigoriev I."/>
            <person name="Martin F."/>
            <person name="Perotto S."/>
        </authorList>
    </citation>
    <scope>NUCLEOTIDE SEQUENCE [LARGE SCALE GENOMIC DNA]</scope>
    <source>
        <strain evidence="1 2">UAMH 7357</strain>
    </source>
</reference>
<dbReference type="AlphaFoldDB" id="A0A2J6PLM6"/>
<keyword evidence="2" id="KW-1185">Reference proteome</keyword>
<dbReference type="Proteomes" id="UP000235672">
    <property type="component" value="Unassembled WGS sequence"/>
</dbReference>